<protein>
    <submittedName>
        <fullName evidence="2">Uncharacterized protein</fullName>
    </submittedName>
</protein>
<feature type="region of interest" description="Disordered" evidence="1">
    <location>
        <begin position="71"/>
        <end position="93"/>
    </location>
</feature>
<dbReference type="RefSeq" id="WP_120203299.1">
    <property type="nucleotide sequence ID" value="NZ_CP032514.1"/>
</dbReference>
<evidence type="ECO:0000256" key="1">
    <source>
        <dbReference type="SAM" id="MobiDB-lite"/>
    </source>
</evidence>
<sequence>MVMDRREVARVLQVEPPASWDLAVLTQCLVPFEKECDPMLDVVQDVSIMTGGLLVRQGRVVPTPRQWPWRLGTDGRWVPMPPLPTPGPGTASR</sequence>
<evidence type="ECO:0000313" key="3">
    <source>
        <dbReference type="Proteomes" id="UP000273001"/>
    </source>
</evidence>
<dbReference type="EMBL" id="CP032514">
    <property type="protein sequence ID" value="AYD89013.1"/>
    <property type="molecule type" value="Genomic_DNA"/>
</dbReference>
<gene>
    <name evidence="2" type="ORF">D5R93_01205</name>
</gene>
<proteinExistence type="predicted"/>
<organism evidence="2 3">
    <name type="scientific">Actinomyces lilanjuaniae</name>
    <dbReference type="NCBI Taxonomy" id="2321394"/>
    <lineage>
        <taxon>Bacteria</taxon>
        <taxon>Bacillati</taxon>
        <taxon>Actinomycetota</taxon>
        <taxon>Actinomycetes</taxon>
        <taxon>Actinomycetales</taxon>
        <taxon>Actinomycetaceae</taxon>
        <taxon>Actinomyces</taxon>
    </lineage>
</organism>
<keyword evidence="3" id="KW-1185">Reference proteome</keyword>
<evidence type="ECO:0000313" key="2">
    <source>
        <dbReference type="EMBL" id="AYD89013.1"/>
    </source>
</evidence>
<reference evidence="2 3" key="1">
    <citation type="submission" date="2018-09" db="EMBL/GenBank/DDBJ databases">
        <authorList>
            <person name="Li J."/>
        </authorList>
    </citation>
    <scope>NUCLEOTIDE SEQUENCE [LARGE SCALE GENOMIC DNA]</scope>
    <source>
        <strain evidence="2 3">2129</strain>
    </source>
</reference>
<dbReference type="Proteomes" id="UP000273001">
    <property type="component" value="Chromosome"/>
</dbReference>
<name>A0ABN5PMY0_9ACTO</name>
<accession>A0ABN5PMY0</accession>